<dbReference type="Pfam" id="PF05485">
    <property type="entry name" value="THAP"/>
    <property type="match status" value="1"/>
</dbReference>
<evidence type="ECO:0000259" key="6">
    <source>
        <dbReference type="PROSITE" id="PS50950"/>
    </source>
</evidence>
<dbReference type="AlphaFoldDB" id="A0A1X7U920"/>
<name>A0A1X7U920_AMPQE</name>
<proteinExistence type="predicted"/>
<dbReference type="PANTHER" id="PTHR46600">
    <property type="entry name" value="THAP DOMAIN-CONTAINING"/>
    <property type="match status" value="1"/>
</dbReference>
<keyword evidence="4 5" id="KW-0238">DNA-binding</keyword>
<accession>A0A1X7U920</accession>
<feature type="domain" description="THAP-type" evidence="6">
    <location>
        <begin position="1"/>
        <end position="65"/>
    </location>
</feature>
<organism evidence="7">
    <name type="scientific">Amphimedon queenslandica</name>
    <name type="common">Sponge</name>
    <dbReference type="NCBI Taxonomy" id="400682"/>
    <lineage>
        <taxon>Eukaryota</taxon>
        <taxon>Metazoa</taxon>
        <taxon>Porifera</taxon>
        <taxon>Demospongiae</taxon>
        <taxon>Heteroscleromorpha</taxon>
        <taxon>Haplosclerida</taxon>
        <taxon>Niphatidae</taxon>
        <taxon>Amphimedon</taxon>
    </lineage>
</organism>
<dbReference type="InParanoid" id="A0A1X7U920"/>
<dbReference type="GO" id="GO:0043565">
    <property type="term" value="F:sequence-specific DNA binding"/>
    <property type="evidence" value="ECO:0007669"/>
    <property type="project" value="InterPro"/>
</dbReference>
<sequence>MGKNCVAAKCTNAHKSGVSSFSFPKDKQIRNKWIKEVQKTRACWKGPSDCSCVCSDHFTEDCFKQ</sequence>
<dbReference type="InterPro" id="IPR006612">
    <property type="entry name" value="THAP_Znf"/>
</dbReference>
<evidence type="ECO:0000256" key="4">
    <source>
        <dbReference type="ARBA" id="ARBA00023125"/>
    </source>
</evidence>
<protein>
    <recommendedName>
        <fullName evidence="6">THAP-type domain-containing protein</fullName>
    </recommendedName>
</protein>
<evidence type="ECO:0000256" key="2">
    <source>
        <dbReference type="ARBA" id="ARBA00022771"/>
    </source>
</evidence>
<evidence type="ECO:0000313" key="7">
    <source>
        <dbReference type="EnsemblMetazoa" id="Aqu2.1.23989_001"/>
    </source>
</evidence>
<dbReference type="EnsemblMetazoa" id="Aqu2.1.23989_001">
    <property type="protein sequence ID" value="Aqu2.1.23989_001"/>
    <property type="gene ID" value="Aqu2.1.23989"/>
</dbReference>
<evidence type="ECO:0000256" key="1">
    <source>
        <dbReference type="ARBA" id="ARBA00022723"/>
    </source>
</evidence>
<keyword evidence="3" id="KW-0862">Zinc</keyword>
<dbReference type="PANTHER" id="PTHR46600:SF11">
    <property type="entry name" value="THAP DOMAIN-CONTAINING PROTEIN 10"/>
    <property type="match status" value="1"/>
</dbReference>
<dbReference type="InterPro" id="IPR026516">
    <property type="entry name" value="THAP1/10"/>
</dbReference>
<dbReference type="SUPFAM" id="SSF57716">
    <property type="entry name" value="Glucocorticoid receptor-like (DNA-binding domain)"/>
    <property type="match status" value="1"/>
</dbReference>
<keyword evidence="2 5" id="KW-0863">Zinc-finger</keyword>
<evidence type="ECO:0000256" key="5">
    <source>
        <dbReference type="PROSITE-ProRule" id="PRU00309"/>
    </source>
</evidence>
<keyword evidence="1" id="KW-0479">Metal-binding</keyword>
<reference evidence="7" key="1">
    <citation type="submission" date="2017-05" db="UniProtKB">
        <authorList>
            <consortium name="EnsemblMetazoa"/>
        </authorList>
    </citation>
    <scope>IDENTIFICATION</scope>
</reference>
<evidence type="ECO:0000256" key="3">
    <source>
        <dbReference type="ARBA" id="ARBA00022833"/>
    </source>
</evidence>
<dbReference type="PROSITE" id="PS50950">
    <property type="entry name" value="ZF_THAP"/>
    <property type="match status" value="1"/>
</dbReference>
<dbReference type="GO" id="GO:0008270">
    <property type="term" value="F:zinc ion binding"/>
    <property type="evidence" value="ECO:0007669"/>
    <property type="project" value="UniProtKB-KW"/>
</dbReference>